<dbReference type="Proteomes" id="UP000629619">
    <property type="component" value="Unassembled WGS sequence"/>
</dbReference>
<keyword evidence="2" id="KW-0472">Membrane</keyword>
<keyword evidence="2" id="KW-1133">Transmembrane helix</keyword>
<evidence type="ECO:0000313" key="3">
    <source>
        <dbReference type="EMBL" id="GIF06194.1"/>
    </source>
</evidence>
<evidence type="ECO:0000256" key="2">
    <source>
        <dbReference type="SAM" id="Phobius"/>
    </source>
</evidence>
<reference evidence="3" key="1">
    <citation type="submission" date="2021-01" db="EMBL/GenBank/DDBJ databases">
        <title>Whole genome shotgun sequence of Actinoplanes siamensis NBRC 109076.</title>
        <authorList>
            <person name="Komaki H."/>
            <person name="Tamura T."/>
        </authorList>
    </citation>
    <scope>NUCLEOTIDE SEQUENCE</scope>
    <source>
        <strain evidence="3">NBRC 109076</strain>
    </source>
</reference>
<accession>A0A919N8F8</accession>
<sequence>MRYATPNRSAHRAVPAPHPMFLVRHLPRATGGQHRQHIRPRVRPRRRPGREPHQTMQLLTHGLGAMIVLGILLTLGFLILSENPRRAAAGPGIDTRAADPEPLSVPEAFPAGAAGYRVGDAVVQADCRLAVTGGLRPALAAYGCSQAVRAALTVPEGGYRVTAGILNLADSQGAAAVADRVRALVETGDGGFTEMSGGATAAGTPIGWRAHGHYLLYCVITGPGGEPVPAAGPALGEVTGHLLDDYLTEQVLDRRAAPIG</sequence>
<protein>
    <submittedName>
        <fullName evidence="3">Uncharacterized protein</fullName>
    </submittedName>
</protein>
<organism evidence="3 4">
    <name type="scientific">Actinoplanes siamensis</name>
    <dbReference type="NCBI Taxonomy" id="1223317"/>
    <lineage>
        <taxon>Bacteria</taxon>
        <taxon>Bacillati</taxon>
        <taxon>Actinomycetota</taxon>
        <taxon>Actinomycetes</taxon>
        <taxon>Micromonosporales</taxon>
        <taxon>Micromonosporaceae</taxon>
        <taxon>Actinoplanes</taxon>
    </lineage>
</organism>
<feature type="transmembrane region" description="Helical" evidence="2">
    <location>
        <begin position="58"/>
        <end position="80"/>
    </location>
</feature>
<feature type="compositionally biased region" description="Basic residues" evidence="1">
    <location>
        <begin position="34"/>
        <end position="48"/>
    </location>
</feature>
<feature type="region of interest" description="Disordered" evidence="1">
    <location>
        <begin position="28"/>
        <end position="52"/>
    </location>
</feature>
<keyword evidence="2" id="KW-0812">Transmembrane</keyword>
<proteinExistence type="predicted"/>
<keyword evidence="4" id="KW-1185">Reference proteome</keyword>
<dbReference type="RefSeq" id="WP_203681321.1">
    <property type="nucleotide sequence ID" value="NZ_BOMW01000034.1"/>
</dbReference>
<name>A0A919N8F8_9ACTN</name>
<gene>
    <name evidence="3" type="ORF">Asi03nite_37320</name>
</gene>
<dbReference type="AlphaFoldDB" id="A0A919N8F8"/>
<evidence type="ECO:0000256" key="1">
    <source>
        <dbReference type="SAM" id="MobiDB-lite"/>
    </source>
</evidence>
<comment type="caution">
    <text evidence="3">The sequence shown here is derived from an EMBL/GenBank/DDBJ whole genome shotgun (WGS) entry which is preliminary data.</text>
</comment>
<dbReference type="EMBL" id="BOMW01000034">
    <property type="protein sequence ID" value="GIF06194.1"/>
    <property type="molecule type" value="Genomic_DNA"/>
</dbReference>
<evidence type="ECO:0000313" key="4">
    <source>
        <dbReference type="Proteomes" id="UP000629619"/>
    </source>
</evidence>